<dbReference type="GO" id="GO:0016987">
    <property type="term" value="F:sigma factor activity"/>
    <property type="evidence" value="ECO:0007669"/>
    <property type="project" value="UniProtKB-KW"/>
</dbReference>
<dbReference type="GO" id="GO:0003677">
    <property type="term" value="F:DNA binding"/>
    <property type="evidence" value="ECO:0007669"/>
    <property type="project" value="UniProtKB-KW"/>
</dbReference>
<keyword evidence="3" id="KW-0731">Sigma factor</keyword>
<proteinExistence type="inferred from homology"/>
<dbReference type="SUPFAM" id="SSF88659">
    <property type="entry name" value="Sigma3 and sigma4 domains of RNA polymerase sigma factors"/>
    <property type="match status" value="1"/>
</dbReference>
<dbReference type="PANTHER" id="PTHR43133:SF8">
    <property type="entry name" value="RNA POLYMERASE SIGMA FACTOR HI_1459-RELATED"/>
    <property type="match status" value="1"/>
</dbReference>
<dbReference type="Gene3D" id="1.10.10.10">
    <property type="entry name" value="Winged helix-like DNA-binding domain superfamily/Winged helix DNA-binding domain"/>
    <property type="match status" value="1"/>
</dbReference>
<keyword evidence="9" id="KW-1185">Reference proteome</keyword>
<name>A0A3A8APS0_9HYPH</name>
<dbReference type="InterPro" id="IPR013249">
    <property type="entry name" value="RNA_pol_sigma70_r4_t2"/>
</dbReference>
<evidence type="ECO:0000256" key="5">
    <source>
        <dbReference type="ARBA" id="ARBA00023163"/>
    </source>
</evidence>
<dbReference type="InterPro" id="IPR013325">
    <property type="entry name" value="RNA_pol_sigma_r2"/>
</dbReference>
<dbReference type="InterPro" id="IPR007627">
    <property type="entry name" value="RNA_pol_sigma70_r2"/>
</dbReference>
<evidence type="ECO:0000313" key="8">
    <source>
        <dbReference type="EMBL" id="RKF07691.1"/>
    </source>
</evidence>
<reference evidence="8 9" key="1">
    <citation type="journal article" date="2018" name="Int. J. Syst. Bacteriol.">
        <title>Oceaniradius stylonemae gen. nov., sp. nov., isolated from a red alga, Stylonema cornu-cervi.</title>
        <authorList>
            <person name="Jeong S."/>
        </authorList>
    </citation>
    <scope>NUCLEOTIDE SEQUENCE [LARGE SCALE GENOMIC DNA]</scope>
    <source>
        <strain evidence="8 9">StC1</strain>
    </source>
</reference>
<gene>
    <name evidence="8" type="ORF">DEM25_008005</name>
</gene>
<keyword evidence="4" id="KW-0238">DNA-binding</keyword>
<dbReference type="Pfam" id="PF04542">
    <property type="entry name" value="Sigma70_r2"/>
    <property type="match status" value="1"/>
</dbReference>
<dbReference type="GO" id="GO:0006352">
    <property type="term" value="P:DNA-templated transcription initiation"/>
    <property type="evidence" value="ECO:0007669"/>
    <property type="project" value="InterPro"/>
</dbReference>
<dbReference type="Pfam" id="PF08281">
    <property type="entry name" value="Sigma70_r4_2"/>
    <property type="match status" value="1"/>
</dbReference>
<dbReference type="SUPFAM" id="SSF88946">
    <property type="entry name" value="Sigma2 domain of RNA polymerase sigma factors"/>
    <property type="match status" value="1"/>
</dbReference>
<dbReference type="EMBL" id="QFWV02000004">
    <property type="protein sequence ID" value="RKF07691.1"/>
    <property type="molecule type" value="Genomic_DNA"/>
</dbReference>
<comment type="caution">
    <text evidence="8">The sequence shown here is derived from an EMBL/GenBank/DDBJ whole genome shotgun (WGS) entry which is preliminary data.</text>
</comment>
<evidence type="ECO:0000259" key="7">
    <source>
        <dbReference type="Pfam" id="PF08281"/>
    </source>
</evidence>
<evidence type="ECO:0000256" key="2">
    <source>
        <dbReference type="ARBA" id="ARBA00023015"/>
    </source>
</evidence>
<dbReference type="Gene3D" id="1.10.1740.10">
    <property type="match status" value="1"/>
</dbReference>
<feature type="domain" description="RNA polymerase sigma factor 70 region 4 type 2" evidence="7">
    <location>
        <begin position="129"/>
        <end position="180"/>
    </location>
</feature>
<dbReference type="PANTHER" id="PTHR43133">
    <property type="entry name" value="RNA POLYMERASE ECF-TYPE SIGMA FACTO"/>
    <property type="match status" value="1"/>
</dbReference>
<evidence type="ECO:0000313" key="9">
    <source>
        <dbReference type="Proteomes" id="UP000246132"/>
    </source>
</evidence>
<keyword evidence="2" id="KW-0805">Transcription regulation</keyword>
<keyword evidence="5" id="KW-0804">Transcription</keyword>
<dbReference type="Proteomes" id="UP000246132">
    <property type="component" value="Unassembled WGS sequence"/>
</dbReference>
<dbReference type="InterPro" id="IPR014284">
    <property type="entry name" value="RNA_pol_sigma-70_dom"/>
</dbReference>
<evidence type="ECO:0000256" key="3">
    <source>
        <dbReference type="ARBA" id="ARBA00023082"/>
    </source>
</evidence>
<comment type="similarity">
    <text evidence="1">Belongs to the sigma-70 factor family. ECF subfamily.</text>
</comment>
<evidence type="ECO:0000259" key="6">
    <source>
        <dbReference type="Pfam" id="PF04542"/>
    </source>
</evidence>
<dbReference type="AlphaFoldDB" id="A0A3A8APS0"/>
<protein>
    <submittedName>
        <fullName evidence="8">RNA polymerase sigma factor</fullName>
    </submittedName>
</protein>
<accession>A0A3A8APS0</accession>
<evidence type="ECO:0000256" key="1">
    <source>
        <dbReference type="ARBA" id="ARBA00010641"/>
    </source>
</evidence>
<feature type="domain" description="RNA polymerase sigma-70 region 2" evidence="6">
    <location>
        <begin position="36"/>
        <end position="97"/>
    </location>
</feature>
<dbReference type="InterPro" id="IPR036388">
    <property type="entry name" value="WH-like_DNA-bd_sf"/>
</dbReference>
<dbReference type="InterPro" id="IPR013324">
    <property type="entry name" value="RNA_pol_sigma_r3/r4-like"/>
</dbReference>
<organism evidence="8 9">
    <name type="scientific">Oceaniradius stylonematis</name>
    <dbReference type="NCBI Taxonomy" id="2184161"/>
    <lineage>
        <taxon>Bacteria</taxon>
        <taxon>Pseudomonadati</taxon>
        <taxon>Pseudomonadota</taxon>
        <taxon>Alphaproteobacteria</taxon>
        <taxon>Hyphomicrobiales</taxon>
        <taxon>Ahrensiaceae</taxon>
        <taxon>Oceaniradius</taxon>
    </lineage>
</organism>
<sequence length="201" mass="23407">MVQMADLWRPSMHAPVRQNVPKPHDNPIHDRLLECRREFLNYFRRRLNRPEDAEDAFQDFCLKVIRSAEKLDDAARTDAWLRCILRNTLIDHYRRRAARLRCDEAYKREPQPTALDPDPINDVAISCRCVRDGLTTLRCDYAEILKRADLDQESRSQIAEDLGLTANNVGVRLHRARRALKASIKQYCPICADGRFAECDC</sequence>
<dbReference type="InterPro" id="IPR039425">
    <property type="entry name" value="RNA_pol_sigma-70-like"/>
</dbReference>
<dbReference type="NCBIfam" id="TIGR02937">
    <property type="entry name" value="sigma70-ECF"/>
    <property type="match status" value="1"/>
</dbReference>
<evidence type="ECO:0000256" key="4">
    <source>
        <dbReference type="ARBA" id="ARBA00023125"/>
    </source>
</evidence>